<comment type="caution">
    <text evidence="1">The sequence shown here is derived from an EMBL/GenBank/DDBJ whole genome shotgun (WGS) entry which is preliminary data.</text>
</comment>
<reference evidence="1" key="1">
    <citation type="journal article" date="2020" name="Cell">
        <title>Large-Scale Comparative Analyses of Tick Genomes Elucidate Their Genetic Diversity and Vector Capacities.</title>
        <authorList>
            <consortium name="Tick Genome and Microbiome Consortium (TIGMIC)"/>
            <person name="Jia N."/>
            <person name="Wang J."/>
            <person name="Shi W."/>
            <person name="Du L."/>
            <person name="Sun Y."/>
            <person name="Zhan W."/>
            <person name="Jiang J.F."/>
            <person name="Wang Q."/>
            <person name="Zhang B."/>
            <person name="Ji P."/>
            <person name="Bell-Sakyi L."/>
            <person name="Cui X.M."/>
            <person name="Yuan T.T."/>
            <person name="Jiang B.G."/>
            <person name="Yang W.F."/>
            <person name="Lam T.T."/>
            <person name="Chang Q.C."/>
            <person name="Ding S.J."/>
            <person name="Wang X.J."/>
            <person name="Zhu J.G."/>
            <person name="Ruan X.D."/>
            <person name="Zhao L."/>
            <person name="Wei J.T."/>
            <person name="Ye R.Z."/>
            <person name="Que T.C."/>
            <person name="Du C.H."/>
            <person name="Zhou Y.H."/>
            <person name="Cheng J.X."/>
            <person name="Dai P.F."/>
            <person name="Guo W.B."/>
            <person name="Han X.H."/>
            <person name="Huang E.J."/>
            <person name="Li L.F."/>
            <person name="Wei W."/>
            <person name="Gao Y.C."/>
            <person name="Liu J.Z."/>
            <person name="Shao H.Z."/>
            <person name="Wang X."/>
            <person name="Wang C.C."/>
            <person name="Yang T.C."/>
            <person name="Huo Q.B."/>
            <person name="Li W."/>
            <person name="Chen H.Y."/>
            <person name="Chen S.E."/>
            <person name="Zhou L.G."/>
            <person name="Ni X.B."/>
            <person name="Tian J.H."/>
            <person name="Sheng Y."/>
            <person name="Liu T."/>
            <person name="Pan Y.S."/>
            <person name="Xia L.Y."/>
            <person name="Li J."/>
            <person name="Zhao F."/>
            <person name="Cao W.C."/>
        </authorList>
    </citation>
    <scope>NUCLEOTIDE SEQUENCE</scope>
    <source>
        <strain evidence="1">Rmic-2018</strain>
    </source>
</reference>
<evidence type="ECO:0000313" key="1">
    <source>
        <dbReference type="EMBL" id="KAH8029991.1"/>
    </source>
</evidence>
<dbReference type="PANTHER" id="PTHR36981">
    <property type="entry name" value="ZGC:195170"/>
    <property type="match status" value="1"/>
</dbReference>
<sequence>MDTSLSSDEEVAADMRMGHADWCQCGHCRLMETELESLYCKIKFFHSIHSLCCKEVECVQPLIPEEAGCITAHPIFLQACLNVHTLEVAYYALMNDHPDFLEAPEIHRIWGGAAKDDN</sequence>
<dbReference type="Proteomes" id="UP000821866">
    <property type="component" value="Chromosome 3"/>
</dbReference>
<dbReference type="PANTHER" id="PTHR36981:SF1">
    <property type="entry name" value="P2X PURINORECEPTOR 7 INTRACELLULAR DOMAIN-CONTAINING PROTEIN"/>
    <property type="match status" value="1"/>
</dbReference>
<reference evidence="1" key="2">
    <citation type="submission" date="2021-09" db="EMBL/GenBank/DDBJ databases">
        <authorList>
            <person name="Jia N."/>
            <person name="Wang J."/>
            <person name="Shi W."/>
            <person name="Du L."/>
            <person name="Sun Y."/>
            <person name="Zhan W."/>
            <person name="Jiang J."/>
            <person name="Wang Q."/>
            <person name="Zhang B."/>
            <person name="Ji P."/>
            <person name="Sakyi L.B."/>
            <person name="Cui X."/>
            <person name="Yuan T."/>
            <person name="Jiang B."/>
            <person name="Yang W."/>
            <person name="Lam T.T.-Y."/>
            <person name="Chang Q."/>
            <person name="Ding S."/>
            <person name="Wang X."/>
            <person name="Zhu J."/>
            <person name="Ruan X."/>
            <person name="Zhao L."/>
            <person name="Wei J."/>
            <person name="Que T."/>
            <person name="Du C."/>
            <person name="Cheng J."/>
            <person name="Dai P."/>
            <person name="Han X."/>
            <person name="Huang E."/>
            <person name="Gao Y."/>
            <person name="Liu J."/>
            <person name="Shao H."/>
            <person name="Ye R."/>
            <person name="Li L."/>
            <person name="Wei W."/>
            <person name="Wang X."/>
            <person name="Wang C."/>
            <person name="Huo Q."/>
            <person name="Li W."/>
            <person name="Guo W."/>
            <person name="Chen H."/>
            <person name="Chen S."/>
            <person name="Zhou L."/>
            <person name="Zhou L."/>
            <person name="Ni X."/>
            <person name="Tian J."/>
            <person name="Zhou Y."/>
            <person name="Sheng Y."/>
            <person name="Liu T."/>
            <person name="Pan Y."/>
            <person name="Xia L."/>
            <person name="Li J."/>
            <person name="Zhao F."/>
            <person name="Cao W."/>
        </authorList>
    </citation>
    <scope>NUCLEOTIDE SEQUENCE</scope>
    <source>
        <strain evidence="1">Rmic-2018</strain>
        <tissue evidence="1">Larvae</tissue>
    </source>
</reference>
<evidence type="ECO:0000313" key="2">
    <source>
        <dbReference type="Proteomes" id="UP000821866"/>
    </source>
</evidence>
<name>A0A9J6E688_RHIMP</name>
<accession>A0A9J6E688</accession>
<dbReference type="EMBL" id="JABSTU010000005">
    <property type="protein sequence ID" value="KAH8029991.1"/>
    <property type="molecule type" value="Genomic_DNA"/>
</dbReference>
<proteinExistence type="predicted"/>
<dbReference type="AlphaFoldDB" id="A0A9J6E688"/>
<protein>
    <submittedName>
        <fullName evidence="1">Uncharacterized protein</fullName>
    </submittedName>
</protein>
<keyword evidence="2" id="KW-1185">Reference proteome</keyword>
<organism evidence="1 2">
    <name type="scientific">Rhipicephalus microplus</name>
    <name type="common">Cattle tick</name>
    <name type="synonym">Boophilus microplus</name>
    <dbReference type="NCBI Taxonomy" id="6941"/>
    <lineage>
        <taxon>Eukaryota</taxon>
        <taxon>Metazoa</taxon>
        <taxon>Ecdysozoa</taxon>
        <taxon>Arthropoda</taxon>
        <taxon>Chelicerata</taxon>
        <taxon>Arachnida</taxon>
        <taxon>Acari</taxon>
        <taxon>Parasitiformes</taxon>
        <taxon>Ixodida</taxon>
        <taxon>Ixodoidea</taxon>
        <taxon>Ixodidae</taxon>
        <taxon>Rhipicephalinae</taxon>
        <taxon>Rhipicephalus</taxon>
        <taxon>Boophilus</taxon>
    </lineage>
</organism>
<gene>
    <name evidence="1" type="ORF">HPB51_006404</name>
</gene>